<feature type="transmembrane region" description="Helical" evidence="8">
    <location>
        <begin position="17"/>
        <end position="35"/>
    </location>
</feature>
<comment type="similarity">
    <text evidence="2">Belongs to the peptidase S54 family.</text>
</comment>
<dbReference type="SUPFAM" id="SSF144091">
    <property type="entry name" value="Rhomboid-like"/>
    <property type="match status" value="1"/>
</dbReference>
<dbReference type="AlphaFoldDB" id="A0A937L3D4"/>
<feature type="transmembrane region" description="Helical" evidence="8">
    <location>
        <begin position="134"/>
        <end position="153"/>
    </location>
</feature>
<dbReference type="GO" id="GO:0004252">
    <property type="term" value="F:serine-type endopeptidase activity"/>
    <property type="evidence" value="ECO:0007669"/>
    <property type="project" value="InterPro"/>
</dbReference>
<evidence type="ECO:0000256" key="6">
    <source>
        <dbReference type="ARBA" id="ARBA00023136"/>
    </source>
</evidence>
<evidence type="ECO:0000256" key="8">
    <source>
        <dbReference type="SAM" id="Phobius"/>
    </source>
</evidence>
<evidence type="ECO:0000259" key="9">
    <source>
        <dbReference type="Pfam" id="PF01694"/>
    </source>
</evidence>
<keyword evidence="4" id="KW-0378">Hydrolase</keyword>
<keyword evidence="10" id="KW-0645">Protease</keyword>
<keyword evidence="3 8" id="KW-0812">Transmembrane</keyword>
<dbReference type="Proteomes" id="UP000785783">
    <property type="component" value="Unassembled WGS sequence"/>
</dbReference>
<keyword evidence="5 8" id="KW-1133">Transmembrane helix</keyword>
<feature type="compositionally biased region" description="Basic and acidic residues" evidence="7">
    <location>
        <begin position="254"/>
        <end position="268"/>
    </location>
</feature>
<evidence type="ECO:0000313" key="10">
    <source>
        <dbReference type="EMBL" id="MBL6761429.1"/>
    </source>
</evidence>
<feature type="transmembrane region" description="Helical" evidence="8">
    <location>
        <begin position="165"/>
        <end position="186"/>
    </location>
</feature>
<evidence type="ECO:0000256" key="1">
    <source>
        <dbReference type="ARBA" id="ARBA00004141"/>
    </source>
</evidence>
<dbReference type="PANTHER" id="PTHR43731">
    <property type="entry name" value="RHOMBOID PROTEASE"/>
    <property type="match status" value="1"/>
</dbReference>
<sequence>MWFLPLYDENPSFRKPFLTYAIMALCLAWYFGYQISQPPQAVLEYGFIPARLFAGYDPSFEYGVTPLPIIATLLTTMISHGGFMHIFGNLYVMYLLADNVEDAIGHGPKFLLFALITGTIGTVGHGLANPESTTPLVGLSGVCSAMIGAYILLWPRANIKTLIGFFIFFRTFNVPAVLIFAFWLFGQLSGYLNPLGNVAYDVHLYSMAAGMVLIPFFKRPQVKFFQKPLSKAFSRNDGPTHVPSVGGRAKAPPRRIDPNDGKNPWNRD</sequence>
<dbReference type="EMBL" id="JADHOK010000012">
    <property type="protein sequence ID" value="MBL6761429.1"/>
    <property type="molecule type" value="Genomic_DNA"/>
</dbReference>
<organism evidence="10 11">
    <name type="scientific">PS1 clade bacterium</name>
    <dbReference type="NCBI Taxonomy" id="2175152"/>
    <lineage>
        <taxon>Bacteria</taxon>
        <taxon>Pseudomonadati</taxon>
        <taxon>Pseudomonadota</taxon>
        <taxon>Alphaproteobacteria</taxon>
        <taxon>PS1 clade</taxon>
    </lineage>
</organism>
<dbReference type="GO" id="GO:0016020">
    <property type="term" value="C:membrane"/>
    <property type="evidence" value="ECO:0007669"/>
    <property type="project" value="UniProtKB-SubCell"/>
</dbReference>
<reference evidence="10" key="1">
    <citation type="submission" date="2020-10" db="EMBL/GenBank/DDBJ databases">
        <title>Microbiome of the Black Sea water column analyzed by genome centric metagenomics.</title>
        <authorList>
            <person name="Cabello-Yeves P.J."/>
            <person name="Callieri C."/>
            <person name="Picazo A."/>
            <person name="Mehrshad M."/>
            <person name="Haro-Moreno J.M."/>
            <person name="Roda-Garcia J."/>
            <person name="Dzembekova N."/>
            <person name="Slabakova V."/>
            <person name="Slabakova N."/>
            <person name="Moncheva S."/>
            <person name="Rodriguez-Valera F."/>
        </authorList>
    </citation>
    <scope>NUCLEOTIDE SEQUENCE</scope>
    <source>
        <strain evidence="10">BS307-5m-G5</strain>
    </source>
</reference>
<feature type="domain" description="Peptidase S54 rhomboid" evidence="9">
    <location>
        <begin position="72"/>
        <end position="216"/>
    </location>
</feature>
<comment type="caution">
    <text evidence="10">The sequence shown here is derived from an EMBL/GenBank/DDBJ whole genome shotgun (WGS) entry which is preliminary data.</text>
</comment>
<dbReference type="InterPro" id="IPR022764">
    <property type="entry name" value="Peptidase_S54_rhomboid_dom"/>
</dbReference>
<dbReference type="Pfam" id="PF01694">
    <property type="entry name" value="Rhomboid"/>
    <property type="match status" value="1"/>
</dbReference>
<feature type="transmembrane region" description="Helical" evidence="8">
    <location>
        <begin position="198"/>
        <end position="217"/>
    </location>
</feature>
<evidence type="ECO:0000256" key="3">
    <source>
        <dbReference type="ARBA" id="ARBA00022692"/>
    </source>
</evidence>
<feature type="transmembrane region" description="Helical" evidence="8">
    <location>
        <begin position="109"/>
        <end position="128"/>
    </location>
</feature>
<evidence type="ECO:0000256" key="4">
    <source>
        <dbReference type="ARBA" id="ARBA00022801"/>
    </source>
</evidence>
<gene>
    <name evidence="10" type="ORF">ISQ19_01895</name>
</gene>
<comment type="subcellular location">
    <subcellularLocation>
        <location evidence="1">Membrane</location>
        <topology evidence="1">Multi-pass membrane protein</topology>
    </subcellularLocation>
</comment>
<proteinExistence type="inferred from homology"/>
<evidence type="ECO:0000256" key="2">
    <source>
        <dbReference type="ARBA" id="ARBA00009045"/>
    </source>
</evidence>
<dbReference type="GO" id="GO:0006508">
    <property type="term" value="P:proteolysis"/>
    <property type="evidence" value="ECO:0007669"/>
    <property type="project" value="UniProtKB-KW"/>
</dbReference>
<name>A0A937L3D4_9PROT</name>
<keyword evidence="6 8" id="KW-0472">Membrane</keyword>
<evidence type="ECO:0000313" key="11">
    <source>
        <dbReference type="Proteomes" id="UP000785783"/>
    </source>
</evidence>
<protein>
    <submittedName>
        <fullName evidence="10">Rhomboid family intramembrane serine protease</fullName>
    </submittedName>
</protein>
<dbReference type="InterPro" id="IPR035952">
    <property type="entry name" value="Rhomboid-like_sf"/>
</dbReference>
<feature type="region of interest" description="Disordered" evidence="7">
    <location>
        <begin position="234"/>
        <end position="268"/>
    </location>
</feature>
<dbReference type="Gene3D" id="1.20.1540.10">
    <property type="entry name" value="Rhomboid-like"/>
    <property type="match status" value="1"/>
</dbReference>
<feature type="transmembrane region" description="Helical" evidence="8">
    <location>
        <begin position="69"/>
        <end position="97"/>
    </location>
</feature>
<dbReference type="InterPro" id="IPR050925">
    <property type="entry name" value="Rhomboid_protease_S54"/>
</dbReference>
<evidence type="ECO:0000256" key="5">
    <source>
        <dbReference type="ARBA" id="ARBA00022989"/>
    </source>
</evidence>
<dbReference type="PANTHER" id="PTHR43731:SF14">
    <property type="entry name" value="PRESENILIN-ASSOCIATED RHOMBOID-LIKE PROTEIN, MITOCHONDRIAL"/>
    <property type="match status" value="1"/>
</dbReference>
<accession>A0A937L3D4</accession>
<evidence type="ECO:0000256" key="7">
    <source>
        <dbReference type="SAM" id="MobiDB-lite"/>
    </source>
</evidence>